<protein>
    <submittedName>
        <fullName evidence="1">Uncharacterized protein</fullName>
    </submittedName>
</protein>
<evidence type="ECO:0000313" key="1">
    <source>
        <dbReference type="EMBL" id="KAK3600310.1"/>
    </source>
</evidence>
<evidence type="ECO:0000313" key="2">
    <source>
        <dbReference type="Proteomes" id="UP001195483"/>
    </source>
</evidence>
<reference evidence="1" key="1">
    <citation type="journal article" date="2021" name="Genome Biol. Evol.">
        <title>A High-Quality Reference Genome for a Parasitic Bivalve with Doubly Uniparental Inheritance (Bivalvia: Unionida).</title>
        <authorList>
            <person name="Smith C.H."/>
        </authorList>
    </citation>
    <scope>NUCLEOTIDE SEQUENCE</scope>
    <source>
        <strain evidence="1">CHS0354</strain>
    </source>
</reference>
<dbReference type="Proteomes" id="UP001195483">
    <property type="component" value="Unassembled WGS sequence"/>
</dbReference>
<reference evidence="1" key="2">
    <citation type="journal article" date="2021" name="Genome Biol. Evol.">
        <title>Developing a high-quality reference genome for a parasitic bivalve with doubly uniparental inheritance (Bivalvia: Unionida).</title>
        <authorList>
            <person name="Smith C.H."/>
        </authorList>
    </citation>
    <scope>NUCLEOTIDE SEQUENCE</scope>
    <source>
        <strain evidence="1">CHS0354</strain>
        <tissue evidence="1">Mantle</tissue>
    </source>
</reference>
<dbReference type="EMBL" id="JAEAOA010001081">
    <property type="protein sequence ID" value="KAK3600310.1"/>
    <property type="molecule type" value="Genomic_DNA"/>
</dbReference>
<proteinExistence type="predicted"/>
<name>A0AAE0SZ57_9BIVA</name>
<dbReference type="AlphaFoldDB" id="A0AAE0SZ57"/>
<comment type="caution">
    <text evidence="1">The sequence shown here is derived from an EMBL/GenBank/DDBJ whole genome shotgun (WGS) entry which is preliminary data.</text>
</comment>
<gene>
    <name evidence="1" type="ORF">CHS0354_017486</name>
</gene>
<keyword evidence="2" id="KW-1185">Reference proteome</keyword>
<organism evidence="1 2">
    <name type="scientific">Potamilus streckersoni</name>
    <dbReference type="NCBI Taxonomy" id="2493646"/>
    <lineage>
        <taxon>Eukaryota</taxon>
        <taxon>Metazoa</taxon>
        <taxon>Spiralia</taxon>
        <taxon>Lophotrochozoa</taxon>
        <taxon>Mollusca</taxon>
        <taxon>Bivalvia</taxon>
        <taxon>Autobranchia</taxon>
        <taxon>Heteroconchia</taxon>
        <taxon>Palaeoheterodonta</taxon>
        <taxon>Unionida</taxon>
        <taxon>Unionoidea</taxon>
        <taxon>Unionidae</taxon>
        <taxon>Ambleminae</taxon>
        <taxon>Lampsilini</taxon>
        <taxon>Potamilus</taxon>
    </lineage>
</organism>
<reference evidence="1" key="3">
    <citation type="submission" date="2023-05" db="EMBL/GenBank/DDBJ databases">
        <authorList>
            <person name="Smith C.H."/>
        </authorList>
    </citation>
    <scope>NUCLEOTIDE SEQUENCE</scope>
    <source>
        <strain evidence="1">CHS0354</strain>
        <tissue evidence="1">Mantle</tissue>
    </source>
</reference>
<accession>A0AAE0SZ57</accession>
<sequence length="107" mass="12246">MSCHGTIRLECYIINVSSLVEMGAWRRDLLNTTAWQHLEQKNICCKTPKIGDVPSGVITLPDNDRNADIQLFQCLINVDVHDNLLKCNNSLYGMLWKVKLRWANLGF</sequence>